<accession>A0A1H2WJ66</accession>
<dbReference type="OrthoDB" id="7989071at2"/>
<sequence>MRVVGHRSSVDEVIAALNEQLSAGAWAPGERIPTELELVAELGVSRTVVREAVRALVHLERLESRQGAGTFVVSTADPAPMLRQLRLAEVRDVFEVQLAYDVQAARLAAMRRDDADIQRLCELLDLRDRADSPETFAAADVDFHVAVVAAARNPVLSEMYRYLSERLQESLETVRADAALSEGGPVTHRALLDAIVDGDPEAAAAAAHAVIEPSLTSLGGVLEERGNAQ</sequence>
<evidence type="ECO:0000259" key="4">
    <source>
        <dbReference type="PROSITE" id="PS50949"/>
    </source>
</evidence>
<dbReference type="Gene3D" id="1.20.120.530">
    <property type="entry name" value="GntR ligand-binding domain-like"/>
    <property type="match status" value="1"/>
</dbReference>
<dbReference type="PROSITE" id="PS50949">
    <property type="entry name" value="HTH_GNTR"/>
    <property type="match status" value="1"/>
</dbReference>
<keyword evidence="2" id="KW-0238">DNA-binding</keyword>
<dbReference type="InterPro" id="IPR000524">
    <property type="entry name" value="Tscrpt_reg_HTH_GntR"/>
</dbReference>
<dbReference type="Pfam" id="PF07729">
    <property type="entry name" value="FCD"/>
    <property type="match status" value="1"/>
</dbReference>
<dbReference type="SUPFAM" id="SSF46785">
    <property type="entry name" value="Winged helix' DNA-binding domain"/>
    <property type="match status" value="1"/>
</dbReference>
<keyword evidence="6" id="KW-1185">Reference proteome</keyword>
<dbReference type="EMBL" id="FNOK01000005">
    <property type="protein sequence ID" value="SDW80059.1"/>
    <property type="molecule type" value="Genomic_DNA"/>
</dbReference>
<evidence type="ECO:0000256" key="3">
    <source>
        <dbReference type="ARBA" id="ARBA00023163"/>
    </source>
</evidence>
<protein>
    <submittedName>
        <fullName evidence="5">Transcriptional regulator, GntR family</fullName>
    </submittedName>
</protein>
<dbReference type="STRING" id="418495.SAMN05216215_1005172"/>
<evidence type="ECO:0000256" key="1">
    <source>
        <dbReference type="ARBA" id="ARBA00023015"/>
    </source>
</evidence>
<evidence type="ECO:0000256" key="2">
    <source>
        <dbReference type="ARBA" id="ARBA00023125"/>
    </source>
</evidence>
<dbReference type="SMART" id="SM00345">
    <property type="entry name" value="HTH_GNTR"/>
    <property type="match status" value="1"/>
</dbReference>
<reference evidence="6" key="1">
    <citation type="submission" date="2016-10" db="EMBL/GenBank/DDBJ databases">
        <authorList>
            <person name="Varghese N."/>
            <person name="Submissions S."/>
        </authorList>
    </citation>
    <scope>NUCLEOTIDE SEQUENCE [LARGE SCALE GENOMIC DNA]</scope>
    <source>
        <strain evidence="6">CGMCC 4.3530</strain>
    </source>
</reference>
<dbReference type="AlphaFoldDB" id="A0A1H2WJ66"/>
<proteinExistence type="predicted"/>
<dbReference type="PANTHER" id="PTHR43537:SF47">
    <property type="entry name" value="REGULATORY PROTEIN GNTR HTH"/>
    <property type="match status" value="1"/>
</dbReference>
<dbReference type="Gene3D" id="1.10.10.10">
    <property type="entry name" value="Winged helix-like DNA-binding domain superfamily/Winged helix DNA-binding domain"/>
    <property type="match status" value="1"/>
</dbReference>
<evidence type="ECO:0000313" key="5">
    <source>
        <dbReference type="EMBL" id="SDW80059.1"/>
    </source>
</evidence>
<evidence type="ECO:0000313" key="6">
    <source>
        <dbReference type="Proteomes" id="UP000199529"/>
    </source>
</evidence>
<feature type="domain" description="HTH gntR-type" evidence="4">
    <location>
        <begin position="7"/>
        <end position="75"/>
    </location>
</feature>
<dbReference type="InterPro" id="IPR036388">
    <property type="entry name" value="WH-like_DNA-bd_sf"/>
</dbReference>
<keyword evidence="1" id="KW-0805">Transcription regulation</keyword>
<organism evidence="5 6">
    <name type="scientific">Saccharopolyspora shandongensis</name>
    <dbReference type="NCBI Taxonomy" id="418495"/>
    <lineage>
        <taxon>Bacteria</taxon>
        <taxon>Bacillati</taxon>
        <taxon>Actinomycetota</taxon>
        <taxon>Actinomycetes</taxon>
        <taxon>Pseudonocardiales</taxon>
        <taxon>Pseudonocardiaceae</taxon>
        <taxon>Saccharopolyspora</taxon>
    </lineage>
</organism>
<keyword evidence="3" id="KW-0804">Transcription</keyword>
<dbReference type="RefSeq" id="WP_093262751.1">
    <property type="nucleotide sequence ID" value="NZ_FNOK01000005.1"/>
</dbReference>
<dbReference type="SUPFAM" id="SSF48008">
    <property type="entry name" value="GntR ligand-binding domain-like"/>
    <property type="match status" value="1"/>
</dbReference>
<dbReference type="InterPro" id="IPR036390">
    <property type="entry name" value="WH_DNA-bd_sf"/>
</dbReference>
<gene>
    <name evidence="5" type="ORF">SAMN05216215_1005172</name>
</gene>
<name>A0A1H2WJ66_9PSEU</name>
<dbReference type="SMART" id="SM00895">
    <property type="entry name" value="FCD"/>
    <property type="match status" value="1"/>
</dbReference>
<dbReference type="InterPro" id="IPR011711">
    <property type="entry name" value="GntR_C"/>
</dbReference>
<dbReference type="GO" id="GO:0003677">
    <property type="term" value="F:DNA binding"/>
    <property type="evidence" value="ECO:0007669"/>
    <property type="project" value="UniProtKB-KW"/>
</dbReference>
<dbReference type="CDD" id="cd07377">
    <property type="entry name" value="WHTH_GntR"/>
    <property type="match status" value="1"/>
</dbReference>
<dbReference type="Pfam" id="PF00392">
    <property type="entry name" value="GntR"/>
    <property type="match status" value="1"/>
</dbReference>
<dbReference type="Proteomes" id="UP000199529">
    <property type="component" value="Unassembled WGS sequence"/>
</dbReference>
<dbReference type="PANTHER" id="PTHR43537">
    <property type="entry name" value="TRANSCRIPTIONAL REGULATOR, GNTR FAMILY"/>
    <property type="match status" value="1"/>
</dbReference>
<dbReference type="InterPro" id="IPR008920">
    <property type="entry name" value="TF_FadR/GntR_C"/>
</dbReference>
<dbReference type="GO" id="GO:0003700">
    <property type="term" value="F:DNA-binding transcription factor activity"/>
    <property type="evidence" value="ECO:0007669"/>
    <property type="project" value="InterPro"/>
</dbReference>